<keyword evidence="3" id="KW-0540">Nuclease</keyword>
<dbReference type="SUPFAM" id="SSF56672">
    <property type="entry name" value="DNA/RNA polymerases"/>
    <property type="match status" value="1"/>
</dbReference>
<gene>
    <name evidence="8" type="ORF">O181_049149</name>
</gene>
<evidence type="ECO:0000256" key="6">
    <source>
        <dbReference type="ARBA" id="ARBA00022918"/>
    </source>
</evidence>
<protein>
    <recommendedName>
        <fullName evidence="7">Reverse transcriptase RNase H-like domain-containing protein</fullName>
    </recommendedName>
</protein>
<dbReference type="InterPro" id="IPR043502">
    <property type="entry name" value="DNA/RNA_pol_sf"/>
</dbReference>
<evidence type="ECO:0000259" key="7">
    <source>
        <dbReference type="Pfam" id="PF17917"/>
    </source>
</evidence>
<dbReference type="InterPro" id="IPR041373">
    <property type="entry name" value="RT_RNaseH"/>
</dbReference>
<dbReference type="GO" id="GO:0004519">
    <property type="term" value="F:endonuclease activity"/>
    <property type="evidence" value="ECO:0007669"/>
    <property type="project" value="UniProtKB-KW"/>
</dbReference>
<dbReference type="PANTHER" id="PTHR34072:SF52">
    <property type="entry name" value="RIBONUCLEASE H"/>
    <property type="match status" value="1"/>
</dbReference>
<feature type="domain" description="Reverse transcriptase RNase H-like" evidence="7">
    <location>
        <begin position="199"/>
        <end position="303"/>
    </location>
</feature>
<evidence type="ECO:0000256" key="2">
    <source>
        <dbReference type="ARBA" id="ARBA00022695"/>
    </source>
</evidence>
<dbReference type="AlphaFoldDB" id="A0A9Q3DU85"/>
<keyword evidence="2" id="KW-0548">Nucleotidyltransferase</keyword>
<accession>A0A9Q3DU85</accession>
<evidence type="ECO:0000256" key="3">
    <source>
        <dbReference type="ARBA" id="ARBA00022722"/>
    </source>
</evidence>
<evidence type="ECO:0000256" key="1">
    <source>
        <dbReference type="ARBA" id="ARBA00022679"/>
    </source>
</evidence>
<sequence>MLKKTIEENSDVKSLIFSESSNNIENINATFDIMEYYSHLPQLSNSQLDLSKIQHAKLMKTKTNRGKDYTAGNSCITEVVINNKPTKLVLDPGKFCFCVVPPGNLELERFKSEQLNKAEISLHLTDSQENELYALLYDQRQSFVPLGEIIGHEVDIILNIERPYPPLLRKPAYPAIPKSREALEIHIKELLDLGVIRKLPFKLYIDASGNGLGPALHQVHIMNDKPVEGPICFLLTQIKPTEARYGASKMECLCLFWDLEKLNYFLKGGYFEVITDFTTVKSLLNIKTPNRHMLRLQIAIQEYRGNMKIVHKDGNIHKYANALRKWPLPNTIYNPAYVPEEAFPQIPIEGISVTYLNTTFFEELRKSFTQDKNCSILFQLLTKDFMDSYLIHSLDEIWRKSYDEGRFHLLDGIIYHRTKHTCVMTISDRSLINIVLKEFHDSPFSGNLSEDRTREKTET</sequence>
<dbReference type="OrthoDB" id="6091944at2759"/>
<dbReference type="EMBL" id="AVOT02020939">
    <property type="protein sequence ID" value="MBW0509434.1"/>
    <property type="molecule type" value="Genomic_DNA"/>
</dbReference>
<organism evidence="8 9">
    <name type="scientific">Austropuccinia psidii MF-1</name>
    <dbReference type="NCBI Taxonomy" id="1389203"/>
    <lineage>
        <taxon>Eukaryota</taxon>
        <taxon>Fungi</taxon>
        <taxon>Dikarya</taxon>
        <taxon>Basidiomycota</taxon>
        <taxon>Pucciniomycotina</taxon>
        <taxon>Pucciniomycetes</taxon>
        <taxon>Pucciniales</taxon>
        <taxon>Sphaerophragmiaceae</taxon>
        <taxon>Austropuccinia</taxon>
    </lineage>
</organism>
<evidence type="ECO:0000313" key="8">
    <source>
        <dbReference type="EMBL" id="MBW0509434.1"/>
    </source>
</evidence>
<evidence type="ECO:0000256" key="4">
    <source>
        <dbReference type="ARBA" id="ARBA00022759"/>
    </source>
</evidence>
<proteinExistence type="predicted"/>
<dbReference type="GO" id="GO:0003964">
    <property type="term" value="F:RNA-directed DNA polymerase activity"/>
    <property type="evidence" value="ECO:0007669"/>
    <property type="project" value="UniProtKB-KW"/>
</dbReference>
<keyword evidence="6" id="KW-0695">RNA-directed DNA polymerase</keyword>
<reference evidence="8" key="1">
    <citation type="submission" date="2021-03" db="EMBL/GenBank/DDBJ databases">
        <title>Draft genome sequence of rust myrtle Austropuccinia psidii MF-1, a brazilian biotype.</title>
        <authorList>
            <person name="Quecine M.C."/>
            <person name="Pachon D.M.R."/>
            <person name="Bonatelli M.L."/>
            <person name="Correr F.H."/>
            <person name="Franceschini L.M."/>
            <person name="Leite T.F."/>
            <person name="Margarido G.R.A."/>
            <person name="Almeida C.A."/>
            <person name="Ferrarezi J.A."/>
            <person name="Labate C.A."/>
        </authorList>
    </citation>
    <scope>NUCLEOTIDE SEQUENCE</scope>
    <source>
        <strain evidence="8">MF-1</strain>
    </source>
</reference>
<dbReference type="Proteomes" id="UP000765509">
    <property type="component" value="Unassembled WGS sequence"/>
</dbReference>
<evidence type="ECO:0000256" key="5">
    <source>
        <dbReference type="ARBA" id="ARBA00022801"/>
    </source>
</evidence>
<keyword evidence="9" id="KW-1185">Reference proteome</keyword>
<dbReference type="Pfam" id="PF17917">
    <property type="entry name" value="RT_RNaseH"/>
    <property type="match status" value="1"/>
</dbReference>
<keyword evidence="1" id="KW-0808">Transferase</keyword>
<dbReference type="PANTHER" id="PTHR34072">
    <property type="entry name" value="ENZYMATIC POLYPROTEIN-RELATED"/>
    <property type="match status" value="1"/>
</dbReference>
<dbReference type="GO" id="GO:0016787">
    <property type="term" value="F:hydrolase activity"/>
    <property type="evidence" value="ECO:0007669"/>
    <property type="project" value="UniProtKB-KW"/>
</dbReference>
<evidence type="ECO:0000313" key="9">
    <source>
        <dbReference type="Proteomes" id="UP000765509"/>
    </source>
</evidence>
<keyword evidence="4" id="KW-0255">Endonuclease</keyword>
<keyword evidence="5" id="KW-0378">Hydrolase</keyword>
<name>A0A9Q3DU85_9BASI</name>
<comment type="caution">
    <text evidence="8">The sequence shown here is derived from an EMBL/GenBank/DDBJ whole genome shotgun (WGS) entry which is preliminary data.</text>
</comment>